<dbReference type="Pfam" id="PF08447">
    <property type="entry name" value="PAS_3"/>
    <property type="match status" value="1"/>
</dbReference>
<keyword evidence="11" id="KW-0843">Virulence</keyword>
<dbReference type="InterPro" id="IPR035965">
    <property type="entry name" value="PAS-like_dom_sf"/>
</dbReference>
<dbReference type="PROSITE" id="PS50112">
    <property type="entry name" value="PAS"/>
    <property type="match status" value="1"/>
</dbReference>
<dbReference type="EMBL" id="JAHXZN010000002">
    <property type="protein sequence ID" value="MBW6530990.1"/>
    <property type="molecule type" value="Genomic_DNA"/>
</dbReference>
<dbReference type="Proteomes" id="UP000759103">
    <property type="component" value="Unassembled WGS sequence"/>
</dbReference>
<dbReference type="SUPFAM" id="SSF55781">
    <property type="entry name" value="GAF domain-like"/>
    <property type="match status" value="1"/>
</dbReference>
<name>A0ABS7BNA3_9SPHN</name>
<dbReference type="Pfam" id="PF13185">
    <property type="entry name" value="GAF_2"/>
    <property type="match status" value="1"/>
</dbReference>
<evidence type="ECO:0000256" key="9">
    <source>
        <dbReference type="ARBA" id="ARBA00022777"/>
    </source>
</evidence>
<comment type="catalytic activity">
    <reaction evidence="1">
        <text>ATP + protein L-histidine = ADP + protein N-phospho-L-histidine.</text>
        <dbReference type="EC" id="2.7.13.3"/>
    </reaction>
</comment>
<comment type="caution">
    <text evidence="14">The sequence shown here is derived from an EMBL/GenBank/DDBJ whole genome shotgun (WGS) entry which is preliminary data.</text>
</comment>
<keyword evidence="3" id="KW-0597">Phosphoprotein</keyword>
<evidence type="ECO:0000256" key="6">
    <source>
        <dbReference type="ARBA" id="ARBA00022679"/>
    </source>
</evidence>
<dbReference type="InterPro" id="IPR029016">
    <property type="entry name" value="GAF-like_dom_sf"/>
</dbReference>
<dbReference type="InterPro" id="IPR003018">
    <property type="entry name" value="GAF"/>
</dbReference>
<evidence type="ECO:0000256" key="8">
    <source>
        <dbReference type="ARBA" id="ARBA00022741"/>
    </source>
</evidence>
<gene>
    <name evidence="14" type="ORF">KZ820_09620</name>
</gene>
<evidence type="ECO:0000256" key="11">
    <source>
        <dbReference type="ARBA" id="ARBA00023026"/>
    </source>
</evidence>
<proteinExistence type="predicted"/>
<keyword evidence="6" id="KW-0808">Transferase</keyword>
<feature type="domain" description="PAS" evidence="12">
    <location>
        <begin position="194"/>
        <end position="264"/>
    </location>
</feature>
<dbReference type="NCBIfam" id="TIGR00229">
    <property type="entry name" value="sensory_box"/>
    <property type="match status" value="1"/>
</dbReference>
<dbReference type="Gene3D" id="3.30.565.10">
    <property type="entry name" value="Histidine kinase-like ATPase, C-terminal domain"/>
    <property type="match status" value="1"/>
</dbReference>
<keyword evidence="9" id="KW-0418">Kinase</keyword>
<sequence length="518" mass="55901">MRMEPRDETSLLATLARKNAVLEGINRIFHEALTAPSLEALGRVCLRVAEDVTGASFSFMGEIDRATDLLDEIAISERGWAAFEAAKSDWPHGKVPTGLTIHGLYGRVLREGKGLIFNDAATHADRVGTPAGHPPLECFLGVPLHQNGAVIGMVGLGNRAGGFRDEDLAAAEELAPAIVQALHSKRAEMALRDSEEQRRVTLELVPAMLWRVDLDGLRIASNQQWHAITGQTDEQASNGGWMELIHPSEAGKVSRAFRRAYAAGEPVTVQCRVRQAGVGYRALLIRQVPVRDGAGQITHWFGAATDISDMQSLEERQRVLVAELQHRVRNILTVVRSVFARTVEGAESLDDVADHFRGRLDALARTQVSATLNASGTVDLENLIRDELLSVGVSDGPGLTMTGPDVALPVGAVELLGLAIHELATNALKFGAFRAPGGSLSIVWDVNVDGRSARRLDLRWVEQGVPAIPIRPARQGFGTELIEEALPYRLGAETRLEFRGGGVRCTIGLPLGGDEEGA</sequence>
<dbReference type="PANTHER" id="PTHR41523">
    <property type="entry name" value="TWO-COMPONENT SYSTEM SENSOR PROTEIN"/>
    <property type="match status" value="1"/>
</dbReference>
<dbReference type="SMART" id="SM00065">
    <property type="entry name" value="GAF"/>
    <property type="match status" value="1"/>
</dbReference>
<dbReference type="SMART" id="SM00091">
    <property type="entry name" value="PAS"/>
    <property type="match status" value="1"/>
</dbReference>
<dbReference type="PROSITE" id="PS50113">
    <property type="entry name" value="PAC"/>
    <property type="match status" value="1"/>
</dbReference>
<feature type="domain" description="PAC" evidence="13">
    <location>
        <begin position="267"/>
        <end position="319"/>
    </location>
</feature>
<dbReference type="InterPro" id="IPR000700">
    <property type="entry name" value="PAS-assoc_C"/>
</dbReference>
<keyword evidence="7" id="KW-0677">Repeat</keyword>
<keyword evidence="8" id="KW-0547">Nucleotide-binding</keyword>
<dbReference type="Pfam" id="PF07536">
    <property type="entry name" value="HWE_HK"/>
    <property type="match status" value="1"/>
</dbReference>
<evidence type="ECO:0000256" key="5">
    <source>
        <dbReference type="ARBA" id="ARBA00022643"/>
    </source>
</evidence>
<dbReference type="PANTHER" id="PTHR41523:SF7">
    <property type="entry name" value="HISTIDINE KINASE"/>
    <property type="match status" value="1"/>
</dbReference>
<dbReference type="Gene3D" id="3.30.450.40">
    <property type="match status" value="1"/>
</dbReference>
<reference evidence="14 15" key="1">
    <citation type="submission" date="2021-07" db="EMBL/GenBank/DDBJ databases">
        <title>Sphingomonas sp.</title>
        <authorList>
            <person name="Feng G."/>
            <person name="Li J."/>
            <person name="Pan M."/>
        </authorList>
    </citation>
    <scope>NUCLEOTIDE SEQUENCE [LARGE SCALE GENOMIC DNA]</scope>
    <source>
        <strain evidence="14 15">RRHST34</strain>
    </source>
</reference>
<dbReference type="InterPro" id="IPR036890">
    <property type="entry name" value="HATPase_C_sf"/>
</dbReference>
<evidence type="ECO:0000256" key="4">
    <source>
        <dbReference type="ARBA" id="ARBA00022630"/>
    </source>
</evidence>
<dbReference type="SMART" id="SM00911">
    <property type="entry name" value="HWE_HK"/>
    <property type="match status" value="1"/>
</dbReference>
<evidence type="ECO:0000256" key="2">
    <source>
        <dbReference type="ARBA" id="ARBA00012438"/>
    </source>
</evidence>
<dbReference type="InterPro" id="IPR013655">
    <property type="entry name" value="PAS_fold_3"/>
</dbReference>
<evidence type="ECO:0000259" key="13">
    <source>
        <dbReference type="PROSITE" id="PS50113"/>
    </source>
</evidence>
<keyword evidence="5" id="KW-0288">FMN</keyword>
<evidence type="ECO:0000256" key="1">
    <source>
        <dbReference type="ARBA" id="ARBA00000085"/>
    </source>
</evidence>
<keyword evidence="10" id="KW-0067">ATP-binding</keyword>
<organism evidence="14 15">
    <name type="scientific">Sphingomonas citri</name>
    <dbReference type="NCBI Taxonomy" id="2862499"/>
    <lineage>
        <taxon>Bacteria</taxon>
        <taxon>Pseudomonadati</taxon>
        <taxon>Pseudomonadota</taxon>
        <taxon>Alphaproteobacteria</taxon>
        <taxon>Sphingomonadales</taxon>
        <taxon>Sphingomonadaceae</taxon>
        <taxon>Sphingomonas</taxon>
    </lineage>
</organism>
<evidence type="ECO:0000313" key="14">
    <source>
        <dbReference type="EMBL" id="MBW6530990.1"/>
    </source>
</evidence>
<accession>A0ABS7BNA3</accession>
<evidence type="ECO:0000259" key="12">
    <source>
        <dbReference type="PROSITE" id="PS50112"/>
    </source>
</evidence>
<dbReference type="SUPFAM" id="SSF55785">
    <property type="entry name" value="PYP-like sensor domain (PAS domain)"/>
    <property type="match status" value="1"/>
</dbReference>
<keyword evidence="15" id="KW-1185">Reference proteome</keyword>
<protein>
    <recommendedName>
        <fullName evidence="2">histidine kinase</fullName>
        <ecNumber evidence="2">2.7.13.3</ecNumber>
    </recommendedName>
</protein>
<dbReference type="EC" id="2.7.13.3" evidence="2"/>
<dbReference type="InterPro" id="IPR000014">
    <property type="entry name" value="PAS"/>
</dbReference>
<evidence type="ECO:0000313" key="15">
    <source>
        <dbReference type="Proteomes" id="UP000759103"/>
    </source>
</evidence>
<dbReference type="InterPro" id="IPR011102">
    <property type="entry name" value="Sig_transdc_His_kinase_HWE"/>
</dbReference>
<evidence type="ECO:0000256" key="7">
    <source>
        <dbReference type="ARBA" id="ARBA00022737"/>
    </source>
</evidence>
<dbReference type="CDD" id="cd00130">
    <property type="entry name" value="PAS"/>
    <property type="match status" value="1"/>
</dbReference>
<dbReference type="Gene3D" id="3.30.450.20">
    <property type="entry name" value="PAS domain"/>
    <property type="match status" value="1"/>
</dbReference>
<evidence type="ECO:0000256" key="10">
    <source>
        <dbReference type="ARBA" id="ARBA00022840"/>
    </source>
</evidence>
<evidence type="ECO:0000256" key="3">
    <source>
        <dbReference type="ARBA" id="ARBA00022553"/>
    </source>
</evidence>
<dbReference type="RefSeq" id="WP_219748400.1">
    <property type="nucleotide sequence ID" value="NZ_JAHXZN010000002.1"/>
</dbReference>
<keyword evidence="4" id="KW-0285">Flavoprotein</keyword>